<comment type="similarity">
    <text evidence="4">Belongs to the type-I 3-dehydroquinase family.</text>
</comment>
<feature type="binding site" evidence="4">
    <location>
        <position position="192"/>
    </location>
    <ligand>
        <name>3-dehydroquinate</name>
        <dbReference type="ChEBI" id="CHEBI:32364"/>
    </ligand>
</feature>
<dbReference type="GO" id="GO:0009073">
    <property type="term" value="P:aromatic amino acid family biosynthetic process"/>
    <property type="evidence" value="ECO:0007669"/>
    <property type="project" value="UniProtKB-KW"/>
</dbReference>
<dbReference type="EMBL" id="WGGD01000005">
    <property type="protein sequence ID" value="MUN28351.1"/>
    <property type="molecule type" value="Genomic_DNA"/>
</dbReference>
<dbReference type="GO" id="GO:0003855">
    <property type="term" value="F:3-dehydroquinate dehydratase activity"/>
    <property type="evidence" value="ECO:0007669"/>
    <property type="project" value="UniProtKB-UniRule"/>
</dbReference>
<evidence type="ECO:0000313" key="6">
    <source>
        <dbReference type="Proteomes" id="UP000470772"/>
    </source>
</evidence>
<feature type="binding site" evidence="4">
    <location>
        <begin position="30"/>
        <end position="32"/>
    </location>
    <ligand>
        <name>3-dehydroquinate</name>
        <dbReference type="ChEBI" id="CHEBI:32364"/>
    </ligand>
</feature>
<dbReference type="PANTHER" id="PTHR43699">
    <property type="entry name" value="3-DEHYDROQUINATE DEHYDRATASE"/>
    <property type="match status" value="1"/>
</dbReference>
<dbReference type="GO" id="GO:0009423">
    <property type="term" value="P:chorismate biosynthetic process"/>
    <property type="evidence" value="ECO:0007669"/>
    <property type="project" value="UniProtKB-UniRule"/>
</dbReference>
<dbReference type="InterPro" id="IPR013785">
    <property type="entry name" value="Aldolase_TIM"/>
</dbReference>
<feature type="binding site" evidence="4">
    <location>
        <position position="173"/>
    </location>
    <ligand>
        <name>3-dehydroquinate</name>
        <dbReference type="ChEBI" id="CHEBI:32364"/>
    </ligand>
</feature>
<dbReference type="AlphaFoldDB" id="A0A6A9QMD1"/>
<dbReference type="Gene3D" id="3.20.20.70">
    <property type="entry name" value="Aldolase class I"/>
    <property type="match status" value="1"/>
</dbReference>
<keyword evidence="4" id="KW-0057">Aromatic amino acid biosynthesis</keyword>
<organism evidence="5 6">
    <name type="scientific">Sulfuracidifex metallicus DSM 6482 = JCM 9184</name>
    <dbReference type="NCBI Taxonomy" id="523847"/>
    <lineage>
        <taxon>Archaea</taxon>
        <taxon>Thermoproteota</taxon>
        <taxon>Thermoprotei</taxon>
        <taxon>Sulfolobales</taxon>
        <taxon>Sulfolobaceae</taxon>
        <taxon>Sulfuracidifex</taxon>
    </lineage>
</organism>
<comment type="caution">
    <text evidence="5">The sequence shown here is derived from an EMBL/GenBank/DDBJ whole genome shotgun (WGS) entry which is preliminary data.</text>
</comment>
<dbReference type="InterPro" id="IPR050146">
    <property type="entry name" value="Type-I_3-dehydroquinase"/>
</dbReference>
<comment type="function">
    <text evidence="4">Involved in the third step of the chorismate pathway, which leads to the biosynthesis of aromatic amino acids. Catalyzes the cis-dehydration of 3-dehydroquinate (DHQ) and introduces the first double bond of the aromatic ring to yield 3-dehydroshikimate.</text>
</comment>
<feature type="active site" description="Schiff-base intermediate with substrate" evidence="4">
    <location>
        <position position="139"/>
    </location>
</feature>
<dbReference type="HAMAP" id="MF_00214">
    <property type="entry name" value="AroD"/>
    <property type="match status" value="1"/>
</dbReference>
<evidence type="ECO:0000313" key="5">
    <source>
        <dbReference type="EMBL" id="MUN28351.1"/>
    </source>
</evidence>
<feature type="binding site" evidence="4">
    <location>
        <position position="61"/>
    </location>
    <ligand>
        <name>3-dehydroquinate</name>
        <dbReference type="ChEBI" id="CHEBI:32364"/>
    </ligand>
</feature>
<comment type="pathway">
    <text evidence="4">Metabolic intermediate biosynthesis; chorismate biosynthesis; chorismate from D-erythrose 4-phosphate and phosphoenolpyruvate: step 3/7.</text>
</comment>
<evidence type="ECO:0000256" key="3">
    <source>
        <dbReference type="ARBA" id="ARBA00023270"/>
    </source>
</evidence>
<keyword evidence="4" id="KW-0028">Amino-acid biosynthesis</keyword>
<dbReference type="CDD" id="cd00502">
    <property type="entry name" value="DHQase_I"/>
    <property type="match status" value="1"/>
</dbReference>
<feature type="binding site" evidence="4">
    <location>
        <position position="196"/>
    </location>
    <ligand>
        <name>3-dehydroquinate</name>
        <dbReference type="ChEBI" id="CHEBI:32364"/>
    </ligand>
</feature>
<dbReference type="Pfam" id="PF01487">
    <property type="entry name" value="DHquinase_I"/>
    <property type="match status" value="1"/>
</dbReference>
<dbReference type="PANTHER" id="PTHR43699:SF1">
    <property type="entry name" value="3-DEHYDROQUINATE DEHYDRATASE"/>
    <property type="match status" value="1"/>
</dbReference>
<dbReference type="RefSeq" id="WP_156016202.1">
    <property type="nucleotide sequence ID" value="NZ_WGGD01000005.1"/>
</dbReference>
<name>A0A6A9QMD1_SULME</name>
<evidence type="ECO:0000256" key="4">
    <source>
        <dbReference type="HAMAP-Rule" id="MF_00214"/>
    </source>
</evidence>
<dbReference type="UniPathway" id="UPA00053">
    <property type="reaction ID" value="UER00086"/>
</dbReference>
<dbReference type="GO" id="GO:0046279">
    <property type="term" value="P:3,4-dihydroxybenzoate biosynthetic process"/>
    <property type="evidence" value="ECO:0007669"/>
    <property type="project" value="TreeGrafter"/>
</dbReference>
<protein>
    <recommendedName>
        <fullName evidence="4">3-dehydroquinate dehydratase</fullName>
        <shortName evidence="4">3-dehydroquinase</shortName>
        <ecNumber evidence="4">4.2.1.10</ecNumber>
    </recommendedName>
    <alternativeName>
        <fullName evidence="4">Type I DHQase</fullName>
    </alternativeName>
    <alternativeName>
        <fullName evidence="4">Type I dehydroquinase</fullName>
        <shortName evidence="4">DHQ1</shortName>
    </alternativeName>
</protein>
<comment type="catalytic activity">
    <reaction evidence="1 4">
        <text>3-dehydroquinate = 3-dehydroshikimate + H2O</text>
        <dbReference type="Rhea" id="RHEA:21096"/>
        <dbReference type="ChEBI" id="CHEBI:15377"/>
        <dbReference type="ChEBI" id="CHEBI:16630"/>
        <dbReference type="ChEBI" id="CHEBI:32364"/>
        <dbReference type="EC" id="4.2.1.10"/>
    </reaction>
</comment>
<dbReference type="SUPFAM" id="SSF51569">
    <property type="entry name" value="Aldolase"/>
    <property type="match status" value="1"/>
</dbReference>
<accession>A0A6A9QMD1</accession>
<gene>
    <name evidence="4" type="primary">aroD</name>
    <name evidence="5" type="ORF">GC250_02460</name>
</gene>
<sequence>MDKPKVVASLPVRKPEDLSNIKEIESDLIELRLDYSSNPFFIIDELDKFSSLSSKLIFTIRDVNEGGINQVSPDIKKKIYDKIYDSGFIYDVEAKFAKRYEINVDCRTILSLHYFSDVPSLEEVVELFEPFKGKDPLFKVAIIGKGKYKEVLSSLLSLKKVAVMPMGVDPLERIAFGILGSRLIYASVIESTAPGQMNYREVKRTLDCIFRT</sequence>
<comment type="subunit">
    <text evidence="4">Homodimer.</text>
</comment>
<dbReference type="InterPro" id="IPR001381">
    <property type="entry name" value="DHquinase_I"/>
</dbReference>
<dbReference type="GO" id="GO:0008652">
    <property type="term" value="P:amino acid biosynthetic process"/>
    <property type="evidence" value="ECO:0007669"/>
    <property type="project" value="UniProtKB-KW"/>
</dbReference>
<keyword evidence="3 4" id="KW-0704">Schiff base</keyword>
<dbReference type="Proteomes" id="UP000470772">
    <property type="component" value="Unassembled WGS sequence"/>
</dbReference>
<evidence type="ECO:0000256" key="2">
    <source>
        <dbReference type="ARBA" id="ARBA00023239"/>
    </source>
</evidence>
<evidence type="ECO:0000256" key="1">
    <source>
        <dbReference type="ARBA" id="ARBA00001864"/>
    </source>
</evidence>
<keyword evidence="2 4" id="KW-0456">Lyase</keyword>
<dbReference type="EC" id="4.2.1.10" evidence="4"/>
<feature type="active site" description="Proton donor/acceptor" evidence="4">
    <location>
        <position position="113"/>
    </location>
</feature>
<feature type="binding site" evidence="4">
    <location>
        <position position="9"/>
    </location>
    <ligand>
        <name>3-dehydroquinate</name>
        <dbReference type="ChEBI" id="CHEBI:32364"/>
    </ligand>
</feature>
<keyword evidence="6" id="KW-1185">Reference proteome</keyword>
<proteinExistence type="inferred from homology"/>
<reference evidence="5 6" key="1">
    <citation type="submission" date="2019-10" db="EMBL/GenBank/DDBJ databases">
        <title>Sequencing and Assembly of Multiple Reported Metal-Biooxidizing Members of the Extremely Thermoacidophilic Archaeal Family Sulfolobaceae.</title>
        <authorList>
            <person name="Counts J.A."/>
            <person name="Kelly R.M."/>
        </authorList>
    </citation>
    <scope>NUCLEOTIDE SEQUENCE [LARGE SCALE GENOMIC DNA]</scope>
    <source>
        <strain evidence="5 6">DSM 6482</strain>
    </source>
</reference>